<dbReference type="InterPro" id="IPR023271">
    <property type="entry name" value="Aquaporin-like"/>
</dbReference>
<evidence type="ECO:0000256" key="7">
    <source>
        <dbReference type="ARBA" id="ARBA00022737"/>
    </source>
</evidence>
<feature type="transmembrane region" description="Helical" evidence="10">
    <location>
        <begin position="128"/>
        <end position="148"/>
    </location>
</feature>
<feature type="site" description="Selectivity filter" evidence="10">
    <location>
        <position position="188"/>
    </location>
</feature>
<feature type="transmembrane region" description="Helical" evidence="10">
    <location>
        <begin position="84"/>
        <end position="108"/>
    </location>
</feature>
<comment type="function">
    <text evidence="10">Channel that permits osmotically driven movement of water in both directions. It is involved in the osmoregulation and in the maintenance of cell turgor during volume expansion in rapidly growing cells. It mediates rapid entry or exit of water in response to abrupt changes in osmolarity.</text>
</comment>
<name>A0A329EDN1_VIBDI</name>
<evidence type="ECO:0000313" key="14">
    <source>
        <dbReference type="Proteomes" id="UP000248729"/>
    </source>
</evidence>
<comment type="subunit">
    <text evidence="10">Homotetramer.</text>
</comment>
<dbReference type="NCBIfam" id="TIGR00861">
    <property type="entry name" value="MIP"/>
    <property type="match status" value="1"/>
</dbReference>
<comment type="subcellular location">
    <subcellularLocation>
        <location evidence="1 10">Cell membrane</location>
        <topology evidence="1 10">Multi-pass membrane protein</topology>
    </subcellularLocation>
</comment>
<feature type="short sequence motif" description="NPA 2" evidence="10">
    <location>
        <begin position="185"/>
        <end position="187"/>
    </location>
</feature>
<proteinExistence type="inferred from homology"/>
<organism evidence="12 14">
    <name type="scientific">Vibrio diazotrophicus</name>
    <dbReference type="NCBI Taxonomy" id="685"/>
    <lineage>
        <taxon>Bacteria</taxon>
        <taxon>Pseudomonadati</taxon>
        <taxon>Pseudomonadota</taxon>
        <taxon>Gammaproteobacteria</taxon>
        <taxon>Vibrionales</taxon>
        <taxon>Vibrionaceae</taxon>
        <taxon>Vibrio</taxon>
    </lineage>
</organism>
<comment type="caution">
    <text evidence="10">Lacks conserved residue(s) required for the propagation of feature annotation.</text>
</comment>
<comment type="similarity">
    <text evidence="2 10">Belongs to the MIP/aquaporin (TC 1.A.8) family.</text>
</comment>
<keyword evidence="8 10" id="KW-1133">Transmembrane helix</keyword>
<dbReference type="NCBIfam" id="NF003838">
    <property type="entry name" value="PRK05420.1"/>
    <property type="match status" value="1"/>
</dbReference>
<feature type="short sequence motif" description="NPA 1" evidence="10">
    <location>
        <begin position="62"/>
        <end position="64"/>
    </location>
</feature>
<dbReference type="PROSITE" id="PS51257">
    <property type="entry name" value="PROKAR_LIPOPROTEIN"/>
    <property type="match status" value="1"/>
</dbReference>
<dbReference type="SUPFAM" id="SSF81338">
    <property type="entry name" value="Aquaporin-like"/>
    <property type="match status" value="1"/>
</dbReference>
<dbReference type="InterPro" id="IPR022357">
    <property type="entry name" value="MIP_CS"/>
</dbReference>
<dbReference type="GO" id="GO:0005886">
    <property type="term" value="C:plasma membrane"/>
    <property type="evidence" value="ECO:0007669"/>
    <property type="project" value="UniProtKB-SubCell"/>
</dbReference>
<evidence type="ECO:0000256" key="10">
    <source>
        <dbReference type="HAMAP-Rule" id="MF_01146"/>
    </source>
</evidence>
<keyword evidence="13" id="KW-1185">Reference proteome</keyword>
<dbReference type="PANTHER" id="PTHR19139">
    <property type="entry name" value="AQUAPORIN TRANSPORTER"/>
    <property type="match status" value="1"/>
</dbReference>
<dbReference type="Proteomes" id="UP000236547">
    <property type="component" value="Unassembled WGS sequence"/>
</dbReference>
<dbReference type="InterPro" id="IPR023743">
    <property type="entry name" value="Aquaporin_Z"/>
</dbReference>
<feature type="site" description="Selectivity filter" evidence="10">
    <location>
        <position position="173"/>
    </location>
</feature>
<feature type="transmembrane region" description="Helical" evidence="10">
    <location>
        <begin position="160"/>
        <end position="179"/>
    </location>
</feature>
<dbReference type="HAMAP" id="MF_01146">
    <property type="entry name" value="Aquaporin_Z"/>
    <property type="match status" value="1"/>
</dbReference>
<evidence type="ECO:0000256" key="4">
    <source>
        <dbReference type="ARBA" id="ARBA00022475"/>
    </source>
</evidence>
<evidence type="ECO:0000256" key="9">
    <source>
        <dbReference type="ARBA" id="ARBA00023136"/>
    </source>
</evidence>
<keyword evidence="3 10" id="KW-0813">Transport</keyword>
<dbReference type="EMBL" id="POSM01000030">
    <property type="protein sequence ID" value="PNH99385.1"/>
    <property type="molecule type" value="Genomic_DNA"/>
</dbReference>
<dbReference type="PROSITE" id="PS00221">
    <property type="entry name" value="MIP"/>
    <property type="match status" value="1"/>
</dbReference>
<evidence type="ECO:0000256" key="1">
    <source>
        <dbReference type="ARBA" id="ARBA00004651"/>
    </source>
</evidence>
<evidence type="ECO:0000313" key="12">
    <source>
        <dbReference type="EMBL" id="RAS67841.1"/>
    </source>
</evidence>
<evidence type="ECO:0000256" key="5">
    <source>
        <dbReference type="ARBA" id="ARBA00022519"/>
    </source>
</evidence>
<dbReference type="RefSeq" id="WP_102969286.1">
    <property type="nucleotide sequence ID" value="NZ_JBJKCE010000001.1"/>
</dbReference>
<feature type="transmembrane region" description="Helical" evidence="10">
    <location>
        <begin position="205"/>
        <end position="225"/>
    </location>
</feature>
<keyword evidence="5" id="KW-0997">Cell inner membrane</keyword>
<reference evidence="12 14" key="2">
    <citation type="submission" date="2018-06" db="EMBL/GenBank/DDBJ databases">
        <title>Freshwater and sediment microbial communities from various areas in North America, analyzing microbe dynamics in response to fracking.</title>
        <authorList>
            <person name="Lamendella R."/>
        </authorList>
    </citation>
    <scope>NUCLEOTIDE SEQUENCE [LARGE SCALE GENOMIC DNA]</scope>
    <source>
        <strain evidence="12 14">99A</strain>
    </source>
</reference>
<gene>
    <name evidence="10" type="primary">aqpZ</name>
    <name evidence="11" type="ORF">C1O25_17455</name>
    <name evidence="12" type="ORF">DET48_103130</name>
</gene>
<dbReference type="PRINTS" id="PR00783">
    <property type="entry name" value="MINTRINSICP"/>
</dbReference>
<feature type="site" description="Involved in tetramerization or stability of the tetramer" evidence="10">
    <location>
        <position position="19"/>
    </location>
</feature>
<comment type="caution">
    <text evidence="12">The sequence shown here is derived from an EMBL/GenBank/DDBJ whole genome shotgun (WGS) entry which is preliminary data.</text>
</comment>
<dbReference type="FunFam" id="1.20.1080.10:FF:000007">
    <property type="entry name" value="Aquaporin Z"/>
    <property type="match status" value="1"/>
</dbReference>
<dbReference type="InterPro" id="IPR034294">
    <property type="entry name" value="Aquaporin_transptr"/>
</dbReference>
<evidence type="ECO:0000313" key="13">
    <source>
        <dbReference type="Proteomes" id="UP000236547"/>
    </source>
</evidence>
<keyword evidence="7 10" id="KW-0677">Repeat</keyword>
<sequence>MKKYLAELVGTFWLVLGGCGSAVLAAGFPDVGIGLLGVSLAFGLTVLTMAYAIGHISGCHLNPAVTFGLWAGGRFESKDILPYVLAQVIGGVIAGGVLYVIATGQAGFDIGASGFASNGYGEHSPGGYSFMAALVSELVMTGVFLFVIMGATDARAPKGFAPIAIGLCLTLIHLISIPVTNTSVNPARSTGVAVFVGDWAMSQLWLFWVAPIVGGMIGAIIYKIVDGEIKEID</sequence>
<feature type="site" description="Selectivity filter" evidence="10">
    <location>
        <position position="42"/>
    </location>
</feature>
<reference evidence="11 13" key="1">
    <citation type="submission" date="2018-01" db="EMBL/GenBank/DDBJ databases">
        <title>Draft genome sequences of six Vibrio diazotrophicus strains isolated from deep-sea sediments of the Baltic Sea.</title>
        <authorList>
            <person name="Castillo D."/>
            <person name="Vandieken V."/>
            <person name="Chiang O."/>
            <person name="Middelboe M."/>
        </authorList>
    </citation>
    <scope>NUCLEOTIDE SEQUENCE [LARGE SCALE GENOMIC DNA]</scope>
    <source>
        <strain evidence="11 13">65.10M</strain>
    </source>
</reference>
<dbReference type="Gene3D" id="1.20.1080.10">
    <property type="entry name" value="Glycerol uptake facilitator protein"/>
    <property type="match status" value="1"/>
</dbReference>
<comment type="domain">
    <text evidence="10">Aquaporins contain two tandem repeats each containing three membrane-spanning domains and a pore-forming loop with the signature motif Asn-Pro-Ala (NPA).</text>
</comment>
<feature type="site" description="Selectivity filter" evidence="10">
    <location>
        <position position="182"/>
    </location>
</feature>
<comment type="catalytic activity">
    <reaction evidence="10">
        <text>H2O(in) = H2O(out)</text>
        <dbReference type="Rhea" id="RHEA:29667"/>
        <dbReference type="ChEBI" id="CHEBI:15377"/>
    </reaction>
</comment>
<evidence type="ECO:0000313" key="11">
    <source>
        <dbReference type="EMBL" id="PNH99385.1"/>
    </source>
</evidence>
<protein>
    <recommendedName>
        <fullName evidence="10">Aquaporin Z</fullName>
    </recommendedName>
</protein>
<accession>A0A329EDN1</accession>
<evidence type="ECO:0000256" key="8">
    <source>
        <dbReference type="ARBA" id="ARBA00022989"/>
    </source>
</evidence>
<dbReference type="PANTHER" id="PTHR19139:SF199">
    <property type="entry name" value="MIP17260P"/>
    <property type="match status" value="1"/>
</dbReference>
<evidence type="ECO:0000256" key="6">
    <source>
        <dbReference type="ARBA" id="ARBA00022692"/>
    </source>
</evidence>
<dbReference type="CDD" id="cd00333">
    <property type="entry name" value="MIP"/>
    <property type="match status" value="1"/>
</dbReference>
<dbReference type="EMBL" id="QLTR01000003">
    <property type="protein sequence ID" value="RAS67841.1"/>
    <property type="molecule type" value="Genomic_DNA"/>
</dbReference>
<dbReference type="Proteomes" id="UP000248729">
    <property type="component" value="Unassembled WGS sequence"/>
</dbReference>
<dbReference type="InterPro" id="IPR000425">
    <property type="entry name" value="MIP"/>
</dbReference>
<keyword evidence="9 10" id="KW-0472">Membrane</keyword>
<keyword evidence="6 10" id="KW-0812">Transmembrane</keyword>
<dbReference type="Pfam" id="PF00230">
    <property type="entry name" value="MIP"/>
    <property type="match status" value="1"/>
</dbReference>
<evidence type="ECO:0000256" key="3">
    <source>
        <dbReference type="ARBA" id="ARBA00022448"/>
    </source>
</evidence>
<evidence type="ECO:0000256" key="2">
    <source>
        <dbReference type="ARBA" id="ARBA00006175"/>
    </source>
</evidence>
<dbReference type="GO" id="GO:0015250">
    <property type="term" value="F:water channel activity"/>
    <property type="evidence" value="ECO:0007669"/>
    <property type="project" value="UniProtKB-UniRule"/>
</dbReference>
<feature type="transmembrane region" description="Helical" evidence="10">
    <location>
        <begin position="35"/>
        <end position="53"/>
    </location>
</feature>
<keyword evidence="4 10" id="KW-1003">Cell membrane</keyword>
<dbReference type="AlphaFoldDB" id="A0A329EDN1"/>